<dbReference type="OrthoDB" id="162502at2"/>
<dbReference type="Proteomes" id="UP000287224">
    <property type="component" value="Unassembled WGS sequence"/>
</dbReference>
<dbReference type="Gene3D" id="3.10.450.50">
    <property type="match status" value="1"/>
</dbReference>
<evidence type="ECO:0000313" key="2">
    <source>
        <dbReference type="Proteomes" id="UP000287224"/>
    </source>
</evidence>
<dbReference type="AlphaFoldDB" id="A0A401ZEQ4"/>
<proteinExistence type="predicted"/>
<dbReference type="SUPFAM" id="SSF54427">
    <property type="entry name" value="NTF2-like"/>
    <property type="match status" value="1"/>
</dbReference>
<name>A0A401ZEQ4_9CHLR</name>
<comment type="caution">
    <text evidence="1">The sequence shown here is derived from an EMBL/GenBank/DDBJ whole genome shotgun (WGS) entry which is preliminary data.</text>
</comment>
<dbReference type="InterPro" id="IPR032710">
    <property type="entry name" value="NTF2-like_dom_sf"/>
</dbReference>
<reference evidence="2" key="1">
    <citation type="submission" date="2018-12" db="EMBL/GenBank/DDBJ databases">
        <title>Tengunoibacter tsumagoiensis gen. nov., sp. nov., Dictyobacter kobayashii sp. nov., D. alpinus sp. nov., and D. joshuensis sp. nov. and description of Dictyobacteraceae fam. nov. within the order Ktedonobacterales isolated from Tengu-no-mugimeshi.</title>
        <authorList>
            <person name="Wang C.M."/>
            <person name="Zheng Y."/>
            <person name="Sakai Y."/>
            <person name="Toyoda A."/>
            <person name="Minakuchi Y."/>
            <person name="Abe K."/>
            <person name="Yokota A."/>
            <person name="Yabe S."/>
        </authorList>
    </citation>
    <scope>NUCLEOTIDE SEQUENCE [LARGE SCALE GENOMIC DNA]</scope>
    <source>
        <strain evidence="2">S-27</strain>
    </source>
</reference>
<accession>A0A401ZEQ4</accession>
<sequence length="160" mass="17327">MGTNRVEIVKTVIAALQGGEFEVAAEKIDDGFTMTGFAPRSLNKAQFLSLHYALLVAMPDLSYNLDNAARTEQENTVRASITFMGTHTNDLSLSLFGLENIPATGVSVILPQTNLTCHVEHDRLTRLEFENITGGGLAGLLQQLGSEIPLLSEELNNPNV</sequence>
<protein>
    <submittedName>
        <fullName evidence="1">Uncharacterized protein</fullName>
    </submittedName>
</protein>
<organism evidence="1 2">
    <name type="scientific">Dictyobacter aurantiacus</name>
    <dbReference type="NCBI Taxonomy" id="1936993"/>
    <lineage>
        <taxon>Bacteria</taxon>
        <taxon>Bacillati</taxon>
        <taxon>Chloroflexota</taxon>
        <taxon>Ktedonobacteria</taxon>
        <taxon>Ktedonobacterales</taxon>
        <taxon>Dictyobacteraceae</taxon>
        <taxon>Dictyobacter</taxon>
    </lineage>
</organism>
<dbReference type="EMBL" id="BIFQ01000001">
    <property type="protein sequence ID" value="GCE05326.1"/>
    <property type="molecule type" value="Genomic_DNA"/>
</dbReference>
<keyword evidence="2" id="KW-1185">Reference proteome</keyword>
<dbReference type="RefSeq" id="WP_126596377.1">
    <property type="nucleotide sequence ID" value="NZ_BIFQ01000001.1"/>
</dbReference>
<gene>
    <name evidence="1" type="ORF">KDAU_26550</name>
</gene>
<evidence type="ECO:0000313" key="1">
    <source>
        <dbReference type="EMBL" id="GCE05326.1"/>
    </source>
</evidence>